<evidence type="ECO:0000313" key="2">
    <source>
        <dbReference type="EMBL" id="ABG62406.1"/>
    </source>
</evidence>
<reference evidence="2" key="1">
    <citation type="submission" date="2006-06" db="EMBL/GenBank/DDBJ databases">
        <title>Complete sequence of chromosome of Chelativorans sp. BNC1.</title>
        <authorList>
            <consortium name="US DOE Joint Genome Institute"/>
            <person name="Copeland A."/>
            <person name="Lucas S."/>
            <person name="Lapidus A."/>
            <person name="Barry K."/>
            <person name="Detter J.C."/>
            <person name="Glavina del Rio T."/>
            <person name="Hammon N."/>
            <person name="Israni S."/>
            <person name="Dalin E."/>
            <person name="Tice H."/>
            <person name="Pitluck S."/>
            <person name="Chertkov O."/>
            <person name="Brettin T."/>
            <person name="Bruce D."/>
            <person name="Han C."/>
            <person name="Tapia R."/>
            <person name="Gilna P."/>
            <person name="Schmutz J."/>
            <person name="Larimer F."/>
            <person name="Land M."/>
            <person name="Hauser L."/>
            <person name="Kyrpides N."/>
            <person name="Mikhailova N."/>
            <person name="Richardson P."/>
        </authorList>
    </citation>
    <scope>NUCLEOTIDE SEQUENCE</scope>
    <source>
        <strain evidence="2">BNC1</strain>
    </source>
</reference>
<dbReference type="STRING" id="266779.Meso_1009"/>
<sequence>MAWRSLKLVLPDWIETAFDSKSGMVELKTFLSRNTGLQITSDGHLAPKDLPAACFKTNAATSVEQVTAARSMATACARLVAKATKIPYTRLPDAADAFREQVLRQNSKPWIDLSMLLSACWAHGVPVLFLPSLPVQGRKMEGMVTYVSDRPVIILTKKVPHPDWLLFILAHEIGHLAKGHLPEDEGQAIVDDTVEVKTGDDRDQQEREANGFATHLLAPGGKEVTIGRRLPVAARFAALAQKYGHDNGMAPGYVILNAVHNSLINGRKPYALGQAALKLLPPDGGPSAAEFCKIALRDNIDIDLLRDDSIEFLEKLELL</sequence>
<feature type="domain" description="IrrE N-terminal-like" evidence="1">
    <location>
        <begin position="122"/>
        <end position="219"/>
    </location>
</feature>
<dbReference type="HOGENOM" id="CLU_818041_0_0_5"/>
<dbReference type="Gene3D" id="1.10.10.2910">
    <property type="match status" value="1"/>
</dbReference>
<accession>Q11JL9</accession>
<proteinExistence type="predicted"/>
<dbReference type="KEGG" id="mes:Meso_1009"/>
<protein>
    <recommendedName>
        <fullName evidence="1">IrrE N-terminal-like domain-containing protein</fullName>
    </recommendedName>
</protein>
<dbReference type="EMBL" id="CP000390">
    <property type="protein sequence ID" value="ABG62406.1"/>
    <property type="molecule type" value="Genomic_DNA"/>
</dbReference>
<organism evidence="2">
    <name type="scientific">Chelativorans sp. (strain BNC1)</name>
    <dbReference type="NCBI Taxonomy" id="266779"/>
    <lineage>
        <taxon>Bacteria</taxon>
        <taxon>Pseudomonadati</taxon>
        <taxon>Pseudomonadota</taxon>
        <taxon>Alphaproteobacteria</taxon>
        <taxon>Hyphomicrobiales</taxon>
        <taxon>Phyllobacteriaceae</taxon>
        <taxon>Chelativorans</taxon>
    </lineage>
</organism>
<name>Q11JL9_CHESB</name>
<gene>
    <name evidence="2" type="ordered locus">Meso_1009</name>
</gene>
<dbReference type="InterPro" id="IPR010359">
    <property type="entry name" value="IrrE_HExxH"/>
</dbReference>
<evidence type="ECO:0000259" key="1">
    <source>
        <dbReference type="Pfam" id="PF06114"/>
    </source>
</evidence>
<dbReference type="eggNOG" id="COG2856">
    <property type="taxonomic scope" value="Bacteria"/>
</dbReference>
<dbReference type="AlphaFoldDB" id="Q11JL9"/>
<dbReference type="Pfam" id="PF06114">
    <property type="entry name" value="Peptidase_M78"/>
    <property type="match status" value="1"/>
</dbReference>